<protein>
    <recommendedName>
        <fullName evidence="3">Asparagine synthetase domain-containing protein</fullName>
    </recommendedName>
</protein>
<comment type="caution">
    <text evidence="1">The sequence shown here is derived from an EMBL/GenBank/DDBJ whole genome shotgun (WGS) entry which is preliminary data.</text>
</comment>
<evidence type="ECO:0000313" key="1">
    <source>
        <dbReference type="EMBL" id="MSA93918.1"/>
    </source>
</evidence>
<organism evidence="1 2">
    <name type="scientific">Gordonibacter urolithinfaciens</name>
    <dbReference type="NCBI Taxonomy" id="1335613"/>
    <lineage>
        <taxon>Bacteria</taxon>
        <taxon>Bacillati</taxon>
        <taxon>Actinomycetota</taxon>
        <taxon>Coriobacteriia</taxon>
        <taxon>Eggerthellales</taxon>
        <taxon>Eggerthellaceae</taxon>
        <taxon>Gordonibacter</taxon>
    </lineage>
</organism>
<dbReference type="Proteomes" id="UP000462865">
    <property type="component" value="Unassembled WGS sequence"/>
</dbReference>
<reference evidence="1 2" key="1">
    <citation type="journal article" date="2019" name="Nat. Med.">
        <title>A library of human gut bacterial isolates paired with longitudinal multiomics data enables mechanistic microbiome research.</title>
        <authorList>
            <person name="Poyet M."/>
            <person name="Groussin M."/>
            <person name="Gibbons S.M."/>
            <person name="Avila-Pacheco J."/>
            <person name="Jiang X."/>
            <person name="Kearney S.M."/>
            <person name="Perrotta A.R."/>
            <person name="Berdy B."/>
            <person name="Zhao S."/>
            <person name="Lieberman T.D."/>
            <person name="Swanson P.K."/>
            <person name="Smith M."/>
            <person name="Roesemann S."/>
            <person name="Alexander J.E."/>
            <person name="Rich S.A."/>
            <person name="Livny J."/>
            <person name="Vlamakis H."/>
            <person name="Clish C."/>
            <person name="Bullock K."/>
            <person name="Deik A."/>
            <person name="Scott J."/>
            <person name="Pierce K.A."/>
            <person name="Xavier R.J."/>
            <person name="Alm E.J."/>
        </authorList>
    </citation>
    <scope>NUCLEOTIDE SEQUENCE [LARGE SCALE GENOMIC DNA]</scope>
    <source>
        <strain evidence="1 2">BIOML-A1</strain>
    </source>
</reference>
<evidence type="ECO:0000313" key="2">
    <source>
        <dbReference type="Proteomes" id="UP000462865"/>
    </source>
</evidence>
<sequence length="586" mass="65986">MFFIDYRRRFDGEVLLESDVVERSVPSSLKRSSNGKSFFVGELFECSESDFFSSQWEEEPDRLNEGCSALYAVTYDEKSCVFAADISGRELLFYYHTNDRLVLSDSLWGVLKRIQPGFEGVDKDSLAESIVMGGGFPCDHSTPVKNLKWLGANCIGRFDARSWALDVHSYGDIRRSGDIVDVDEAVEQFDAAMRHMACCLGERHPDAVFGLGLSGGLDSRTALHYLSDAGLELECFNVGKARPHGVLLASSLKRAHELANTSRTNYCNVEWQPHSIRSKMDLMLENQPLGTGGHYTNAYKYESEGRPRFDVLVGGGQAIGPMLVGVSAFNHSDKMSVDDLCAYLLHLAIGEVRAYAYTENSFRKQMRQLGASGVDIEGGKNREQWDAIVGKGAYGRTARKVRSFVEDCALRGYRPADITLDYRTRALGPTGRNGAYESGLGTEKSYTIYTPFLIRDALRWDAPLVEERRVLKELIAAKMPEYTEIGEETFGSTKMNQSNLSLFAQKVAFAMRGSGIMTDDWYSRHPAIRKAFLEDMTSPCKWFYELFPSARDYEGIWNMSPSRMNSLWEAKRVVDCMESKRYLEFK</sequence>
<gene>
    <name evidence="1" type="ORF">GKG38_02330</name>
</gene>
<accession>A0A7K0I8Q9</accession>
<dbReference type="RefSeq" id="WP_123649842.1">
    <property type="nucleotide sequence ID" value="NZ_CP168029.1"/>
</dbReference>
<name>A0A7K0I8Q9_9ACTN</name>
<dbReference type="AlphaFoldDB" id="A0A7K0I8Q9"/>
<dbReference type="Gene3D" id="3.40.50.620">
    <property type="entry name" value="HUPs"/>
    <property type="match status" value="1"/>
</dbReference>
<evidence type="ECO:0008006" key="3">
    <source>
        <dbReference type="Google" id="ProtNLM"/>
    </source>
</evidence>
<dbReference type="SUPFAM" id="SSF52402">
    <property type="entry name" value="Adenine nucleotide alpha hydrolases-like"/>
    <property type="match status" value="1"/>
</dbReference>
<dbReference type="EMBL" id="WKZA01000005">
    <property type="protein sequence ID" value="MSA93918.1"/>
    <property type="molecule type" value="Genomic_DNA"/>
</dbReference>
<dbReference type="InterPro" id="IPR014729">
    <property type="entry name" value="Rossmann-like_a/b/a_fold"/>
</dbReference>
<proteinExistence type="predicted"/>